<accession>A0A818XWD9</accession>
<dbReference type="EMBL" id="CAJOBB010000756">
    <property type="protein sequence ID" value="CAF3744957.1"/>
    <property type="molecule type" value="Genomic_DNA"/>
</dbReference>
<dbReference type="OrthoDB" id="185373at2759"/>
<protein>
    <submittedName>
        <fullName evidence="5">Uncharacterized protein</fullName>
    </submittedName>
</protein>
<dbReference type="Proteomes" id="UP000663881">
    <property type="component" value="Unassembled WGS sequence"/>
</dbReference>
<evidence type="ECO:0000313" key="3">
    <source>
        <dbReference type="EMBL" id="CAF1062635.1"/>
    </source>
</evidence>
<dbReference type="Proteomes" id="UP000663860">
    <property type="component" value="Unassembled WGS sequence"/>
</dbReference>
<evidence type="ECO:0000313" key="1">
    <source>
        <dbReference type="EMBL" id="CAF0878292.1"/>
    </source>
</evidence>
<reference evidence="5" key="1">
    <citation type="submission" date="2021-02" db="EMBL/GenBank/DDBJ databases">
        <authorList>
            <person name="Nowell W R."/>
        </authorList>
    </citation>
    <scope>NUCLEOTIDE SEQUENCE</scope>
</reference>
<dbReference type="EMBL" id="CAJNOG010000194">
    <property type="protein sequence ID" value="CAF1062635.1"/>
    <property type="molecule type" value="Genomic_DNA"/>
</dbReference>
<evidence type="ECO:0000313" key="2">
    <source>
        <dbReference type="EMBL" id="CAF0993646.1"/>
    </source>
</evidence>
<dbReference type="InterPro" id="IPR046849">
    <property type="entry name" value="E2_motif"/>
</dbReference>
<gene>
    <name evidence="2" type="ORF">IZO911_LOCUS17246</name>
    <name evidence="3" type="ORF">JYZ213_LOCUS19306</name>
    <name evidence="5" type="ORF">KXQ929_LOCUS13894</name>
    <name evidence="6" type="ORF">OKA104_LOCUS27829</name>
    <name evidence="4" type="ORF">OXD698_LOCUS1310</name>
    <name evidence="1" type="ORF">VCS650_LOCUS8103</name>
</gene>
<dbReference type="Proteomes" id="UP000663844">
    <property type="component" value="Unassembled WGS sequence"/>
</dbReference>
<organism evidence="5 7">
    <name type="scientific">Adineta steineri</name>
    <dbReference type="NCBI Taxonomy" id="433720"/>
    <lineage>
        <taxon>Eukaryota</taxon>
        <taxon>Metazoa</taxon>
        <taxon>Spiralia</taxon>
        <taxon>Gnathifera</taxon>
        <taxon>Rotifera</taxon>
        <taxon>Eurotatoria</taxon>
        <taxon>Bdelloidea</taxon>
        <taxon>Adinetida</taxon>
        <taxon>Adinetidae</taxon>
        <taxon>Adineta</taxon>
    </lineage>
</organism>
<name>A0A818XWD9_9BILA</name>
<dbReference type="Pfam" id="PF20430">
    <property type="entry name" value="Eplus_motif"/>
    <property type="match status" value="1"/>
</dbReference>
<sequence length="99" mass="11146">MKNSLTSASVLLGNVYQSCGEVDKAFGIRMELSQSGIEKKIGLSKTVVNGQADEFRAHDQSHPRSKEIYDELKKISKELIEHGHKYDPRCISRLVNDLQ</sequence>
<evidence type="ECO:0000313" key="7">
    <source>
        <dbReference type="Proteomes" id="UP000663868"/>
    </source>
</evidence>
<dbReference type="EMBL" id="CAJOAY010002613">
    <property type="protein sequence ID" value="CAF3966184.1"/>
    <property type="molecule type" value="Genomic_DNA"/>
</dbReference>
<dbReference type="Proteomes" id="UP000663845">
    <property type="component" value="Unassembled WGS sequence"/>
</dbReference>
<dbReference type="Proteomes" id="UP000663891">
    <property type="component" value="Unassembled WGS sequence"/>
</dbReference>
<dbReference type="AlphaFoldDB" id="A0A818XWD9"/>
<proteinExistence type="predicted"/>
<evidence type="ECO:0000313" key="4">
    <source>
        <dbReference type="EMBL" id="CAF3500941.1"/>
    </source>
</evidence>
<evidence type="ECO:0000313" key="6">
    <source>
        <dbReference type="EMBL" id="CAF3966184.1"/>
    </source>
</evidence>
<dbReference type="EMBL" id="CAJNOE010000159">
    <property type="protein sequence ID" value="CAF0993646.1"/>
    <property type="molecule type" value="Genomic_DNA"/>
</dbReference>
<dbReference type="Proteomes" id="UP000663868">
    <property type="component" value="Unassembled WGS sequence"/>
</dbReference>
<comment type="caution">
    <text evidence="5">The sequence shown here is derived from an EMBL/GenBank/DDBJ whole genome shotgun (WGS) entry which is preliminary data.</text>
</comment>
<dbReference type="EMBL" id="CAJNON010000053">
    <property type="protein sequence ID" value="CAF0878292.1"/>
    <property type="molecule type" value="Genomic_DNA"/>
</dbReference>
<evidence type="ECO:0000313" key="5">
    <source>
        <dbReference type="EMBL" id="CAF3744957.1"/>
    </source>
</evidence>
<dbReference type="EMBL" id="CAJOAZ010000037">
    <property type="protein sequence ID" value="CAF3500941.1"/>
    <property type="molecule type" value="Genomic_DNA"/>
</dbReference>